<dbReference type="Proteomes" id="UP000575068">
    <property type="component" value="Unassembled WGS sequence"/>
</dbReference>
<gene>
    <name evidence="1" type="ORF">HNQ99_001567</name>
</gene>
<dbReference type="AlphaFoldDB" id="A0A840HSW3"/>
<sequence>MNITENKAVRAVRDRALTLADTGRFYAALDVERALISEGWPNARRMMESELFRQTIHDRCAAARTPH</sequence>
<protein>
    <submittedName>
        <fullName evidence="1">Uncharacterized protein</fullName>
    </submittedName>
</protein>
<proteinExistence type="predicted"/>
<dbReference type="EMBL" id="JACHOV010000005">
    <property type="protein sequence ID" value="MBB4641262.1"/>
    <property type="molecule type" value="Genomic_DNA"/>
</dbReference>
<dbReference type="RefSeq" id="WP_184475070.1">
    <property type="nucleotide sequence ID" value="NZ_JACHOV010000005.1"/>
</dbReference>
<reference evidence="1 2" key="1">
    <citation type="submission" date="2020-08" db="EMBL/GenBank/DDBJ databases">
        <title>Genomic Encyclopedia of Type Strains, Phase IV (KMG-IV): sequencing the most valuable type-strain genomes for metagenomic binning, comparative biology and taxonomic classification.</title>
        <authorList>
            <person name="Goeker M."/>
        </authorList>
    </citation>
    <scope>NUCLEOTIDE SEQUENCE [LARGE SCALE GENOMIC DNA]</scope>
    <source>
        <strain evidence="1 2">DSM 7465</strain>
    </source>
</reference>
<organism evidence="1 2">
    <name type="scientific">Rhizorhapis suberifaciens</name>
    <name type="common">corky root of lettuce</name>
    <dbReference type="NCBI Taxonomy" id="13656"/>
    <lineage>
        <taxon>Bacteria</taxon>
        <taxon>Pseudomonadati</taxon>
        <taxon>Pseudomonadota</taxon>
        <taxon>Alphaproteobacteria</taxon>
        <taxon>Sphingomonadales</taxon>
        <taxon>Sphingomonadaceae</taxon>
        <taxon>Rhizorhapis</taxon>
    </lineage>
</organism>
<keyword evidence="2" id="KW-1185">Reference proteome</keyword>
<accession>A0A840HSW3</accession>
<evidence type="ECO:0000313" key="1">
    <source>
        <dbReference type="EMBL" id="MBB4641262.1"/>
    </source>
</evidence>
<evidence type="ECO:0000313" key="2">
    <source>
        <dbReference type="Proteomes" id="UP000575068"/>
    </source>
</evidence>
<comment type="caution">
    <text evidence="1">The sequence shown here is derived from an EMBL/GenBank/DDBJ whole genome shotgun (WGS) entry which is preliminary data.</text>
</comment>
<name>A0A840HSW3_9SPHN</name>